<evidence type="ECO:0000256" key="4">
    <source>
        <dbReference type="ARBA" id="ARBA00023136"/>
    </source>
</evidence>
<sequence length="575" mass="63389">MRNIFPFLQWLSDYKKSDFSKDIIAGFIVGIVLVPQGMAYAMIVGVPPVYGLYAALVPLVVYALLGTSRQLAVGPVAMDSLLVAAGLGTFYTVGEQNYIALVLLLALMVGVIQLLLGVLRMGFLVNFLSRPVISGFTSAAAIIIIFSQLKHLLGAPIKSDNKFHRLVLNAVDAFPQMNVYDFGIGLAGIVIIVLLKKIHKRIPSILIVVVLGLLGMYFFGSKEYGIVILGAIPSGLPSFQIPEITFENMKNIWPVALTLALVGYLEAISIGKSLEEKSGRETIDANKELLALGTSNILGSFFQSFPITASFSRSAINQQAGAKTNFAGICSVCMVLVTLLYLIPFFYYLPKAILASIIMVSVFGLIDVTYAKSLWKYRKDELLVLLVTFCITLFVGITQGILSGVLLSLLLMVYRTSKPHFAVLGNIKGSDYYKNVNRFKDELQMRDDLLIVRFDSQLYFGNSSYFKNQLLKNIHLKGKALKGVILNAEAINYIDSTAANMLIKVIKEIHEKNLQFYIAGAIGPTRDIIFSSGIVKELNKEFLFVKTKDAVAYFDDPKSISDDWHKVAYQNITQG</sequence>
<feature type="transmembrane region" description="Helical" evidence="5">
    <location>
        <begin position="326"/>
        <end position="347"/>
    </location>
</feature>
<keyword evidence="2 5" id="KW-0812">Transmembrane</keyword>
<dbReference type="PROSITE" id="PS50801">
    <property type="entry name" value="STAS"/>
    <property type="match status" value="1"/>
</dbReference>
<dbReference type="CDD" id="cd07042">
    <property type="entry name" value="STAS_SulP_like_sulfate_transporter"/>
    <property type="match status" value="1"/>
</dbReference>
<feature type="transmembrane region" description="Helical" evidence="5">
    <location>
        <begin position="382"/>
        <end position="414"/>
    </location>
</feature>
<dbReference type="SUPFAM" id="SSF52091">
    <property type="entry name" value="SpoIIaa-like"/>
    <property type="match status" value="1"/>
</dbReference>
<evidence type="ECO:0000256" key="5">
    <source>
        <dbReference type="SAM" id="Phobius"/>
    </source>
</evidence>
<dbReference type="KEGG" id="cagg:HYG79_12595"/>
<dbReference type="EMBL" id="CP058595">
    <property type="protein sequence ID" value="QLG46152.1"/>
    <property type="molecule type" value="Genomic_DNA"/>
</dbReference>
<dbReference type="PANTHER" id="PTHR11814">
    <property type="entry name" value="SULFATE TRANSPORTER"/>
    <property type="match status" value="1"/>
</dbReference>
<dbReference type="Pfam" id="PF01740">
    <property type="entry name" value="STAS"/>
    <property type="match status" value="1"/>
</dbReference>
<feature type="transmembrane region" description="Helical" evidence="5">
    <location>
        <begin position="98"/>
        <end position="119"/>
    </location>
</feature>
<reference evidence="7 8" key="1">
    <citation type="journal article" date="2006" name="Int. J. Syst. Evol. Microbiol.">
        <title>Costertonia aggregata gen. nov., sp. nov., a mesophilic marine bacterium of the family Flavobacteriaceae, isolated from a mature biofilm.</title>
        <authorList>
            <person name="Kwon K.K."/>
            <person name="Lee Y.K."/>
            <person name="Lee H.K."/>
        </authorList>
    </citation>
    <scope>NUCLEOTIDE SEQUENCE [LARGE SCALE GENOMIC DNA]</scope>
    <source>
        <strain evidence="7 8">KCCM 42265</strain>
    </source>
</reference>
<gene>
    <name evidence="7" type="primary">sulP</name>
    <name evidence="7" type="ORF">HYG79_12595</name>
</gene>
<feature type="transmembrane region" description="Helical" evidence="5">
    <location>
        <begin position="131"/>
        <end position="153"/>
    </location>
</feature>
<evidence type="ECO:0000313" key="7">
    <source>
        <dbReference type="EMBL" id="QLG46152.1"/>
    </source>
</evidence>
<feature type="transmembrane region" description="Helical" evidence="5">
    <location>
        <begin position="72"/>
        <end position="92"/>
    </location>
</feature>
<keyword evidence="4 5" id="KW-0472">Membrane</keyword>
<dbReference type="GO" id="GO:0016020">
    <property type="term" value="C:membrane"/>
    <property type="evidence" value="ECO:0007669"/>
    <property type="project" value="UniProtKB-SubCell"/>
</dbReference>
<feature type="transmembrane region" description="Helical" evidence="5">
    <location>
        <begin position="173"/>
        <end position="195"/>
    </location>
</feature>
<dbReference type="InterPro" id="IPR001902">
    <property type="entry name" value="SLC26A/SulP_fam"/>
</dbReference>
<dbReference type="InterPro" id="IPR018045">
    <property type="entry name" value="S04_transporter_CS"/>
</dbReference>
<dbReference type="InterPro" id="IPR011547">
    <property type="entry name" value="SLC26A/SulP_dom"/>
</dbReference>
<keyword evidence="3 5" id="KW-1133">Transmembrane helix</keyword>
<feature type="transmembrane region" description="Helical" evidence="5">
    <location>
        <begin position="353"/>
        <end position="370"/>
    </location>
</feature>
<evidence type="ECO:0000259" key="6">
    <source>
        <dbReference type="PROSITE" id="PS50801"/>
    </source>
</evidence>
<dbReference type="PROSITE" id="PS01130">
    <property type="entry name" value="SLC26A"/>
    <property type="match status" value="1"/>
</dbReference>
<evidence type="ECO:0000256" key="3">
    <source>
        <dbReference type="ARBA" id="ARBA00022989"/>
    </source>
</evidence>
<evidence type="ECO:0000256" key="1">
    <source>
        <dbReference type="ARBA" id="ARBA00004141"/>
    </source>
</evidence>
<dbReference type="Proteomes" id="UP000509302">
    <property type="component" value="Chromosome"/>
</dbReference>
<feature type="transmembrane region" description="Helical" evidence="5">
    <location>
        <begin position="252"/>
        <end position="270"/>
    </location>
</feature>
<organism evidence="7 8">
    <name type="scientific">Costertonia aggregata</name>
    <dbReference type="NCBI Taxonomy" id="343403"/>
    <lineage>
        <taxon>Bacteria</taxon>
        <taxon>Pseudomonadati</taxon>
        <taxon>Bacteroidota</taxon>
        <taxon>Flavobacteriia</taxon>
        <taxon>Flavobacteriales</taxon>
        <taxon>Flavobacteriaceae</taxon>
        <taxon>Costertonia</taxon>
    </lineage>
</organism>
<evidence type="ECO:0000313" key="8">
    <source>
        <dbReference type="Proteomes" id="UP000509302"/>
    </source>
</evidence>
<dbReference type="GO" id="GO:0008271">
    <property type="term" value="F:secondary active sulfate transmembrane transporter activity"/>
    <property type="evidence" value="ECO:0007669"/>
    <property type="project" value="InterPro"/>
</dbReference>
<accession>A0A7H9ARZ1</accession>
<proteinExistence type="predicted"/>
<feature type="transmembrane region" description="Helical" evidence="5">
    <location>
        <begin position="49"/>
        <end position="65"/>
    </location>
</feature>
<dbReference type="InterPro" id="IPR036513">
    <property type="entry name" value="STAS_dom_sf"/>
</dbReference>
<keyword evidence="8" id="KW-1185">Reference proteome</keyword>
<protein>
    <submittedName>
        <fullName evidence="7">Sulfate permease</fullName>
    </submittedName>
</protein>
<feature type="transmembrane region" description="Helical" evidence="5">
    <location>
        <begin position="202"/>
        <end position="220"/>
    </location>
</feature>
<dbReference type="Pfam" id="PF00916">
    <property type="entry name" value="Sulfate_transp"/>
    <property type="match status" value="1"/>
</dbReference>
<dbReference type="InterPro" id="IPR002645">
    <property type="entry name" value="STAS_dom"/>
</dbReference>
<comment type="subcellular location">
    <subcellularLocation>
        <location evidence="1">Membrane</location>
        <topology evidence="1">Multi-pass membrane protein</topology>
    </subcellularLocation>
</comment>
<dbReference type="AlphaFoldDB" id="A0A7H9ARZ1"/>
<dbReference type="RefSeq" id="WP_179242433.1">
    <property type="nucleotide sequence ID" value="NZ_CP058595.1"/>
</dbReference>
<evidence type="ECO:0000256" key="2">
    <source>
        <dbReference type="ARBA" id="ARBA00022692"/>
    </source>
</evidence>
<feature type="transmembrane region" description="Helical" evidence="5">
    <location>
        <begin position="23"/>
        <end position="43"/>
    </location>
</feature>
<dbReference type="Gene3D" id="3.30.750.24">
    <property type="entry name" value="STAS domain"/>
    <property type="match status" value="1"/>
</dbReference>
<name>A0A7H9ARZ1_9FLAO</name>
<feature type="domain" description="STAS" evidence="6">
    <location>
        <begin position="439"/>
        <end position="554"/>
    </location>
</feature>
<dbReference type="NCBIfam" id="TIGR00815">
    <property type="entry name" value="sulP"/>
    <property type="match status" value="1"/>
</dbReference>